<dbReference type="PANTHER" id="PTHR13169:SF1">
    <property type="entry name" value="MEMBRANE-ANCHORED UBIQUITIN-FOLD PROTEIN 4"/>
    <property type="match status" value="1"/>
</dbReference>
<dbReference type="InterPro" id="IPR029071">
    <property type="entry name" value="Ubiquitin-like_domsf"/>
</dbReference>
<dbReference type="CDD" id="cd01814">
    <property type="entry name" value="Ubl_MUBs_plant"/>
    <property type="match status" value="1"/>
</dbReference>
<reference evidence="2 3" key="1">
    <citation type="journal article" date="2014" name="Agronomy (Basel)">
        <title>A Draft Genome Sequence for Ensete ventricosum, the Drought-Tolerant Tree Against Hunger.</title>
        <authorList>
            <person name="Harrison J."/>
            <person name="Moore K.A."/>
            <person name="Paszkiewicz K."/>
            <person name="Jones T."/>
            <person name="Grant M."/>
            <person name="Ambacheew D."/>
            <person name="Muzemil S."/>
            <person name="Studholme D.J."/>
        </authorList>
    </citation>
    <scope>NUCLEOTIDE SEQUENCE [LARGE SCALE GENOMIC DNA]</scope>
</reference>
<dbReference type="AlphaFoldDB" id="A0A427A8P4"/>
<organism evidence="2 3">
    <name type="scientific">Ensete ventricosum</name>
    <name type="common">Abyssinian banana</name>
    <name type="synonym">Musa ensete</name>
    <dbReference type="NCBI Taxonomy" id="4639"/>
    <lineage>
        <taxon>Eukaryota</taxon>
        <taxon>Viridiplantae</taxon>
        <taxon>Streptophyta</taxon>
        <taxon>Embryophyta</taxon>
        <taxon>Tracheophyta</taxon>
        <taxon>Spermatophyta</taxon>
        <taxon>Magnoliopsida</taxon>
        <taxon>Liliopsida</taxon>
        <taxon>Zingiberales</taxon>
        <taxon>Musaceae</taxon>
        <taxon>Ensete</taxon>
    </lineage>
</organism>
<dbReference type="InterPro" id="IPR000626">
    <property type="entry name" value="Ubiquitin-like_dom"/>
</dbReference>
<dbReference type="Proteomes" id="UP000287651">
    <property type="component" value="Unassembled WGS sequence"/>
</dbReference>
<dbReference type="InterPro" id="IPR040015">
    <property type="entry name" value="UBL3-like"/>
</dbReference>
<dbReference type="SUPFAM" id="SSF54236">
    <property type="entry name" value="Ubiquitin-like"/>
    <property type="match status" value="1"/>
</dbReference>
<dbReference type="Pfam" id="PF13881">
    <property type="entry name" value="Rad60-SLD_2"/>
    <property type="match status" value="1"/>
</dbReference>
<gene>
    <name evidence="2" type="ORF">B296_00031272</name>
</gene>
<proteinExistence type="predicted"/>
<feature type="domain" description="Ubiquitin-like" evidence="1">
    <location>
        <begin position="7"/>
        <end position="73"/>
    </location>
</feature>
<evidence type="ECO:0000313" key="2">
    <source>
        <dbReference type="EMBL" id="RRT72593.1"/>
    </source>
</evidence>
<protein>
    <recommendedName>
        <fullName evidence="1">Ubiquitin-like domain-containing protein</fullName>
    </recommendedName>
</protein>
<dbReference type="EMBL" id="AMZH03003355">
    <property type="protein sequence ID" value="RRT72593.1"/>
    <property type="molecule type" value="Genomic_DNA"/>
</dbReference>
<comment type="caution">
    <text evidence="2">The sequence shown here is derived from an EMBL/GenBank/DDBJ whole genome shotgun (WGS) entry which is preliminary data.</text>
</comment>
<dbReference type="InterPro" id="IPR039540">
    <property type="entry name" value="UBL3-like_ubiquitin_dom"/>
</dbReference>
<sequence length="166" mass="18680">MPEEDLIELKFRLFDGSDIGPIRYSSSSTVAMLKDRIISEWPRDKKIIPKVVNDVKLISAGKILENNMTVAQCASPFGELPAGVITMHVVVQPSLTKTKTGKLDLVSSCCTLIIRNLFLVGLYEVQFDVYIKFHVFLCIKVKILQMNISRLVLMLGRTPINPSWNN</sequence>
<evidence type="ECO:0000259" key="1">
    <source>
        <dbReference type="PROSITE" id="PS50053"/>
    </source>
</evidence>
<accession>A0A427A8P4</accession>
<dbReference type="PANTHER" id="PTHR13169">
    <property type="entry name" value="UBIQUITIN-LIKE PROTEIN 3 HCG-1 PROTEIN"/>
    <property type="match status" value="1"/>
</dbReference>
<dbReference type="PROSITE" id="PS50053">
    <property type="entry name" value="UBIQUITIN_2"/>
    <property type="match status" value="1"/>
</dbReference>
<name>A0A427A8P4_ENSVE</name>
<evidence type="ECO:0000313" key="3">
    <source>
        <dbReference type="Proteomes" id="UP000287651"/>
    </source>
</evidence>
<dbReference type="Gene3D" id="3.10.20.90">
    <property type="entry name" value="Phosphatidylinositol 3-kinase Catalytic Subunit, Chain A, domain 1"/>
    <property type="match status" value="1"/>
</dbReference>